<keyword evidence="3" id="KW-1185">Reference proteome</keyword>
<accession>A0ABP5KT42</accession>
<organism evidence="2 3">
    <name type="scientific">Actinomadura napierensis</name>
    <dbReference type="NCBI Taxonomy" id="267854"/>
    <lineage>
        <taxon>Bacteria</taxon>
        <taxon>Bacillati</taxon>
        <taxon>Actinomycetota</taxon>
        <taxon>Actinomycetes</taxon>
        <taxon>Streptosporangiales</taxon>
        <taxon>Thermomonosporaceae</taxon>
        <taxon>Actinomadura</taxon>
    </lineage>
</organism>
<gene>
    <name evidence="2" type="ORF">GCM10009727_32010</name>
</gene>
<evidence type="ECO:0008006" key="4">
    <source>
        <dbReference type="Google" id="ProtNLM"/>
    </source>
</evidence>
<dbReference type="Gene3D" id="2.30.30.40">
    <property type="entry name" value="SH3 Domains"/>
    <property type="match status" value="1"/>
</dbReference>
<evidence type="ECO:0000313" key="2">
    <source>
        <dbReference type="EMBL" id="GAA2136973.1"/>
    </source>
</evidence>
<proteinExistence type="predicted"/>
<name>A0ABP5KT42_9ACTN</name>
<reference evidence="3" key="1">
    <citation type="journal article" date="2019" name="Int. J. Syst. Evol. Microbiol.">
        <title>The Global Catalogue of Microorganisms (GCM) 10K type strain sequencing project: providing services to taxonomists for standard genome sequencing and annotation.</title>
        <authorList>
            <consortium name="The Broad Institute Genomics Platform"/>
            <consortium name="The Broad Institute Genome Sequencing Center for Infectious Disease"/>
            <person name="Wu L."/>
            <person name="Ma J."/>
        </authorList>
    </citation>
    <scope>NUCLEOTIDE SEQUENCE [LARGE SCALE GENOMIC DNA]</scope>
    <source>
        <strain evidence="3">JCM 13850</strain>
    </source>
</reference>
<dbReference type="Proteomes" id="UP001501020">
    <property type="component" value="Unassembled WGS sequence"/>
</dbReference>
<sequence length="194" mass="21230">MERTQESLLSDAGLSLWVVTEPSVWTNLEEQMHVGVKLGATLAGAVLAGTALGAGAAAGEQPPPKPGQGQGGAQQAQPRPPHDGEEGHGPGAIKVGRKGAAKAMHRLMVRDELRQHWCHGRVLPTGGLNLREGPGLRYRVVRVLKHNSQVTTDWDTVQRRDGYLWVRLPDKFWIADYKLGNGNGKWYIKYSDCR</sequence>
<comment type="caution">
    <text evidence="2">The sequence shown here is derived from an EMBL/GenBank/DDBJ whole genome shotgun (WGS) entry which is preliminary data.</text>
</comment>
<evidence type="ECO:0000313" key="3">
    <source>
        <dbReference type="Proteomes" id="UP001501020"/>
    </source>
</evidence>
<feature type="region of interest" description="Disordered" evidence="1">
    <location>
        <begin position="55"/>
        <end position="94"/>
    </location>
</feature>
<dbReference type="EMBL" id="BAAAMR010000024">
    <property type="protein sequence ID" value="GAA2136973.1"/>
    <property type="molecule type" value="Genomic_DNA"/>
</dbReference>
<protein>
    <recommendedName>
        <fullName evidence="4">SH3 domain-containing protein</fullName>
    </recommendedName>
</protein>
<evidence type="ECO:0000256" key="1">
    <source>
        <dbReference type="SAM" id="MobiDB-lite"/>
    </source>
</evidence>